<proteinExistence type="predicted"/>
<evidence type="ECO:0000256" key="1">
    <source>
        <dbReference type="SAM" id="Phobius"/>
    </source>
</evidence>
<sequence>MKNGLALISVGCLIFLVLGVNHSTMEVNNFGVLLTSAVIVGIGIFLAIRDYKNRKE</sequence>
<keyword evidence="1" id="KW-0812">Transmembrane</keyword>
<protein>
    <recommendedName>
        <fullName evidence="4">DUF3188 domain-containing protein</fullName>
    </recommendedName>
</protein>
<organism evidence="2 3">
    <name type="scientific">Pilibacter termitis</name>
    <dbReference type="NCBI Taxonomy" id="263852"/>
    <lineage>
        <taxon>Bacteria</taxon>
        <taxon>Bacillati</taxon>
        <taxon>Bacillota</taxon>
        <taxon>Bacilli</taxon>
        <taxon>Lactobacillales</taxon>
        <taxon>Enterococcaceae</taxon>
        <taxon>Pilibacter</taxon>
    </lineage>
</organism>
<dbReference type="EMBL" id="FUXI01000002">
    <property type="protein sequence ID" value="SJZ40655.1"/>
    <property type="molecule type" value="Genomic_DNA"/>
</dbReference>
<keyword evidence="1" id="KW-1133">Transmembrane helix</keyword>
<accession>A0A1T4KE76</accession>
<dbReference type="AlphaFoldDB" id="A0A1T4KE76"/>
<name>A0A1T4KE76_9ENTE</name>
<reference evidence="3" key="1">
    <citation type="submission" date="2017-02" db="EMBL/GenBank/DDBJ databases">
        <authorList>
            <person name="Varghese N."/>
            <person name="Submissions S."/>
        </authorList>
    </citation>
    <scope>NUCLEOTIDE SEQUENCE [LARGE SCALE GENOMIC DNA]</scope>
    <source>
        <strain evidence="3">ATCC BAA-1030</strain>
    </source>
</reference>
<keyword evidence="1" id="KW-0472">Membrane</keyword>
<keyword evidence="3" id="KW-1185">Reference proteome</keyword>
<evidence type="ECO:0008006" key="4">
    <source>
        <dbReference type="Google" id="ProtNLM"/>
    </source>
</evidence>
<gene>
    <name evidence="2" type="ORF">SAMN02745116_00208</name>
</gene>
<dbReference type="RefSeq" id="WP_159443155.1">
    <property type="nucleotide sequence ID" value="NZ_FUXI01000002.1"/>
</dbReference>
<evidence type="ECO:0000313" key="3">
    <source>
        <dbReference type="Proteomes" id="UP000190328"/>
    </source>
</evidence>
<dbReference type="STRING" id="263852.SAMN02745116_00208"/>
<evidence type="ECO:0000313" key="2">
    <source>
        <dbReference type="EMBL" id="SJZ40655.1"/>
    </source>
</evidence>
<dbReference type="Proteomes" id="UP000190328">
    <property type="component" value="Unassembled WGS sequence"/>
</dbReference>
<feature type="transmembrane region" description="Helical" evidence="1">
    <location>
        <begin position="29"/>
        <end position="48"/>
    </location>
</feature>